<dbReference type="InterPro" id="IPR045155">
    <property type="entry name" value="Beta-lactam_cat"/>
</dbReference>
<dbReference type="PANTHER" id="PTHR35333">
    <property type="entry name" value="BETA-LACTAMASE"/>
    <property type="match status" value="1"/>
</dbReference>
<comment type="caution">
    <text evidence="5">The sequence shown here is derived from an EMBL/GenBank/DDBJ whole genome shotgun (WGS) entry which is preliminary data.</text>
</comment>
<feature type="signal peptide" evidence="3">
    <location>
        <begin position="1"/>
        <end position="32"/>
    </location>
</feature>
<sequence length="377" mass="40039">MPAPRRTLSRRSVLTAAAAAVPALALAPHALGQPAAPPDLSTPDGWLSWISTHRDGFAIVLDDGLGARLSHRPRQARPLASAVKVIHLAAYATAVAEGRLDPDEQIRVGDWERFYVPTDGGGHIASLGELGIPTDPTGLYAADPNRLVTLEQMMTCMIKFSDSAAPDFLRVRLGEGALRRAARDGGWPDPDLRSLCAEYLFLLLPEHAPPQGAPVPARRRIGYRLERRFSSDAAFRQMVKDRILHNPLPPEDVQNAWAAATAGGAASSLFGIHRSIATGAFPNRRAAGIAQRILELPLKDHLPPGLAGIGMKGGSLPGSLTCGLSVRRADGTVGAGALLAHGDISLEQITKGDPGVVLLLALTDPAWRDRLARALRG</sequence>
<dbReference type="RefSeq" id="WP_009943924.1">
    <property type="nucleotide sequence ID" value="NZ_BAAAGS010000015.1"/>
</dbReference>
<gene>
    <name evidence="5" type="ORF">GCM10009533_26850</name>
</gene>
<evidence type="ECO:0000313" key="5">
    <source>
        <dbReference type="EMBL" id="GAA0526154.1"/>
    </source>
</evidence>
<dbReference type="Proteomes" id="UP001500729">
    <property type="component" value="Unassembled WGS sequence"/>
</dbReference>
<organism evidence="5 6">
    <name type="scientific">Saccharopolyspora erythraea</name>
    <name type="common">Streptomyces erythraeus</name>
    <dbReference type="NCBI Taxonomy" id="1836"/>
    <lineage>
        <taxon>Bacteria</taxon>
        <taxon>Bacillati</taxon>
        <taxon>Actinomycetota</taxon>
        <taxon>Actinomycetes</taxon>
        <taxon>Pseudonocardiales</taxon>
        <taxon>Pseudonocardiaceae</taxon>
        <taxon>Saccharopolyspora</taxon>
    </lineage>
</organism>
<name>A0ABN1CU76_SACER</name>
<proteinExistence type="predicted"/>
<evidence type="ECO:0000259" key="4">
    <source>
        <dbReference type="Pfam" id="PF13354"/>
    </source>
</evidence>
<dbReference type="Pfam" id="PF13354">
    <property type="entry name" value="Beta-lactamase2"/>
    <property type="match status" value="1"/>
</dbReference>
<evidence type="ECO:0000256" key="2">
    <source>
        <dbReference type="ARBA" id="ARBA00030171"/>
    </source>
</evidence>
<dbReference type="PROSITE" id="PS51318">
    <property type="entry name" value="TAT"/>
    <property type="match status" value="1"/>
</dbReference>
<reference evidence="5 6" key="1">
    <citation type="journal article" date="2019" name="Int. J. Syst. Evol. Microbiol.">
        <title>The Global Catalogue of Microorganisms (GCM) 10K type strain sequencing project: providing services to taxonomists for standard genome sequencing and annotation.</title>
        <authorList>
            <consortium name="The Broad Institute Genomics Platform"/>
            <consortium name="The Broad Institute Genome Sequencing Center for Infectious Disease"/>
            <person name="Wu L."/>
            <person name="Ma J."/>
        </authorList>
    </citation>
    <scope>NUCLEOTIDE SEQUENCE [LARGE SCALE GENOMIC DNA]</scope>
    <source>
        <strain evidence="5 6">JCM 10303</strain>
    </source>
</reference>
<dbReference type="PANTHER" id="PTHR35333:SF3">
    <property type="entry name" value="BETA-LACTAMASE-TYPE TRANSPEPTIDASE FOLD CONTAINING PROTEIN"/>
    <property type="match status" value="1"/>
</dbReference>
<evidence type="ECO:0000256" key="1">
    <source>
        <dbReference type="ARBA" id="ARBA00018879"/>
    </source>
</evidence>
<dbReference type="Gene3D" id="3.40.710.10">
    <property type="entry name" value="DD-peptidase/beta-lactamase superfamily"/>
    <property type="match status" value="1"/>
</dbReference>
<dbReference type="InterPro" id="IPR000871">
    <property type="entry name" value="Beta-lactam_class-A"/>
</dbReference>
<protein>
    <recommendedName>
        <fullName evidence="1">Beta-lactamase</fullName>
    </recommendedName>
    <alternativeName>
        <fullName evidence="2">Penicillinase</fullName>
    </alternativeName>
</protein>
<accession>A0ABN1CU76</accession>
<dbReference type="InterPro" id="IPR012338">
    <property type="entry name" value="Beta-lactam/transpept-like"/>
</dbReference>
<dbReference type="InterPro" id="IPR006311">
    <property type="entry name" value="TAT_signal"/>
</dbReference>
<dbReference type="EMBL" id="BAAAGS010000015">
    <property type="protein sequence ID" value="GAA0526154.1"/>
    <property type="molecule type" value="Genomic_DNA"/>
</dbReference>
<keyword evidence="3" id="KW-0732">Signal</keyword>
<feature type="chain" id="PRO_5045940704" description="Beta-lactamase" evidence="3">
    <location>
        <begin position="33"/>
        <end position="377"/>
    </location>
</feature>
<evidence type="ECO:0000313" key="6">
    <source>
        <dbReference type="Proteomes" id="UP001500729"/>
    </source>
</evidence>
<keyword evidence="6" id="KW-1185">Reference proteome</keyword>
<feature type="domain" description="Beta-lactamase class A catalytic" evidence="4">
    <location>
        <begin position="62"/>
        <end position="196"/>
    </location>
</feature>
<dbReference type="SUPFAM" id="SSF56601">
    <property type="entry name" value="beta-lactamase/transpeptidase-like"/>
    <property type="match status" value="1"/>
</dbReference>
<evidence type="ECO:0000256" key="3">
    <source>
        <dbReference type="SAM" id="SignalP"/>
    </source>
</evidence>